<name>A0A499V244_9ACTN</name>
<evidence type="ECO:0000313" key="1">
    <source>
        <dbReference type="EMBL" id="BBJ46438.1"/>
    </source>
</evidence>
<dbReference type="AlphaFoldDB" id="A0A499V244"/>
<proteinExistence type="predicted"/>
<gene>
    <name evidence="1" type="ORF">SSPO_091560</name>
</gene>
<reference evidence="1 2" key="1">
    <citation type="journal article" date="2020" name="Int. J. Syst. Evol. Microbiol.">
        <title>Reclassification of Streptomyces castelarensis and Streptomyces sporoclivatus as later heterotypic synonyms of Streptomyces antimycoticus.</title>
        <authorList>
            <person name="Komaki H."/>
            <person name="Tamura T."/>
        </authorList>
    </citation>
    <scope>NUCLEOTIDE SEQUENCE [LARGE SCALE GENOMIC DNA]</scope>
    <source>
        <strain evidence="1 2">NBRC 100767</strain>
    </source>
</reference>
<protein>
    <submittedName>
        <fullName evidence="1">Uncharacterized protein</fullName>
    </submittedName>
</protein>
<accession>A0A499V244</accession>
<dbReference type="Proteomes" id="UP000463951">
    <property type="component" value="Chromosome"/>
</dbReference>
<dbReference type="EMBL" id="AP019620">
    <property type="protein sequence ID" value="BBJ46438.1"/>
    <property type="molecule type" value="Genomic_DNA"/>
</dbReference>
<sequence length="103" mass="10315">MMPPRSPGVDTATGLLRGEAEGQVGELIGVGPGPGAEPGVGQHRRQVALPQLLGGGECRGSPGADALGEFRVGQLGVRPLPGGGIGLGSVLVGHPRDSSRHRQ</sequence>
<evidence type="ECO:0000313" key="2">
    <source>
        <dbReference type="Proteomes" id="UP000463951"/>
    </source>
</evidence>
<organism evidence="1 2">
    <name type="scientific">Streptomyces antimycoticus</name>
    <dbReference type="NCBI Taxonomy" id="68175"/>
    <lineage>
        <taxon>Bacteria</taxon>
        <taxon>Bacillati</taxon>
        <taxon>Actinomycetota</taxon>
        <taxon>Actinomycetes</taxon>
        <taxon>Kitasatosporales</taxon>
        <taxon>Streptomycetaceae</taxon>
        <taxon>Streptomyces</taxon>
        <taxon>Streptomyces violaceusniger group</taxon>
    </lineage>
</organism>